<dbReference type="InterPro" id="IPR024060">
    <property type="entry name" value="Ureidoglycolate_lyase_dom_sf"/>
</dbReference>
<evidence type="ECO:0000256" key="1">
    <source>
        <dbReference type="ARBA" id="ARBA00011738"/>
    </source>
</evidence>
<keyword evidence="2" id="KW-0659">Purine metabolism</keyword>
<dbReference type="GO" id="GO:0006144">
    <property type="term" value="P:purine nucleobase metabolic process"/>
    <property type="evidence" value="ECO:0007669"/>
    <property type="project" value="UniProtKB-KW"/>
</dbReference>
<dbReference type="PIRSF" id="PIRSF017306">
    <property type="entry name" value="Ureidogly_hydro"/>
    <property type="match status" value="1"/>
</dbReference>
<dbReference type="OrthoDB" id="10266039at2759"/>
<evidence type="ECO:0000256" key="4">
    <source>
        <dbReference type="ARBA" id="ARBA00047684"/>
    </source>
</evidence>
<dbReference type="Proteomes" id="UP000092321">
    <property type="component" value="Unassembled WGS sequence"/>
</dbReference>
<organism evidence="5 6">
    <name type="scientific">Hanseniaspora valbyensis NRRL Y-1626</name>
    <dbReference type="NCBI Taxonomy" id="766949"/>
    <lineage>
        <taxon>Eukaryota</taxon>
        <taxon>Fungi</taxon>
        <taxon>Dikarya</taxon>
        <taxon>Ascomycota</taxon>
        <taxon>Saccharomycotina</taxon>
        <taxon>Saccharomycetes</taxon>
        <taxon>Saccharomycodales</taxon>
        <taxon>Saccharomycodaceae</taxon>
        <taxon>Hanseniaspora</taxon>
    </lineage>
</organism>
<keyword evidence="3" id="KW-0456">Lyase</keyword>
<keyword evidence="6" id="KW-1185">Reference proteome</keyword>
<comment type="caution">
    <text evidence="5">The sequence shown here is derived from an EMBL/GenBank/DDBJ whole genome shotgun (WGS) entry which is preliminary data.</text>
</comment>
<dbReference type="PANTHER" id="PTHR21221:SF1">
    <property type="entry name" value="UREIDOGLYCOLATE LYASE"/>
    <property type="match status" value="1"/>
</dbReference>
<dbReference type="Gene3D" id="2.60.120.480">
    <property type="entry name" value="Ureidoglycolate hydrolase"/>
    <property type="match status" value="1"/>
</dbReference>
<dbReference type="SUPFAM" id="SSF51182">
    <property type="entry name" value="RmlC-like cupins"/>
    <property type="match status" value="1"/>
</dbReference>
<evidence type="ECO:0000313" key="5">
    <source>
        <dbReference type="EMBL" id="OBA27186.1"/>
    </source>
</evidence>
<evidence type="ECO:0008006" key="7">
    <source>
        <dbReference type="Google" id="ProtNLM"/>
    </source>
</evidence>
<evidence type="ECO:0000313" key="6">
    <source>
        <dbReference type="Proteomes" id="UP000092321"/>
    </source>
</evidence>
<reference evidence="6" key="1">
    <citation type="journal article" date="2016" name="Proc. Natl. Acad. Sci. U.S.A.">
        <title>Comparative genomics of biotechnologically important yeasts.</title>
        <authorList>
            <person name="Riley R."/>
            <person name="Haridas S."/>
            <person name="Wolfe K.H."/>
            <person name="Lopes M.R."/>
            <person name="Hittinger C.T."/>
            <person name="Goeker M."/>
            <person name="Salamov A.A."/>
            <person name="Wisecaver J.H."/>
            <person name="Long T.M."/>
            <person name="Calvey C.H."/>
            <person name="Aerts A.L."/>
            <person name="Barry K.W."/>
            <person name="Choi C."/>
            <person name="Clum A."/>
            <person name="Coughlan A.Y."/>
            <person name="Deshpande S."/>
            <person name="Douglass A.P."/>
            <person name="Hanson S.J."/>
            <person name="Klenk H.-P."/>
            <person name="LaButti K.M."/>
            <person name="Lapidus A."/>
            <person name="Lindquist E.A."/>
            <person name="Lipzen A.M."/>
            <person name="Meier-Kolthoff J.P."/>
            <person name="Ohm R.A."/>
            <person name="Otillar R.P."/>
            <person name="Pangilinan J.L."/>
            <person name="Peng Y."/>
            <person name="Rokas A."/>
            <person name="Rosa C.A."/>
            <person name="Scheuner C."/>
            <person name="Sibirny A.A."/>
            <person name="Slot J.C."/>
            <person name="Stielow J.B."/>
            <person name="Sun H."/>
            <person name="Kurtzman C.P."/>
            <person name="Blackwell M."/>
            <person name="Grigoriev I.V."/>
            <person name="Jeffries T.W."/>
        </authorList>
    </citation>
    <scope>NUCLEOTIDE SEQUENCE [LARGE SCALE GENOMIC DNA]</scope>
    <source>
        <strain evidence="6">NRRL Y-1626</strain>
    </source>
</reference>
<evidence type="ECO:0000256" key="2">
    <source>
        <dbReference type="ARBA" id="ARBA00022631"/>
    </source>
</evidence>
<dbReference type="InterPro" id="IPR011051">
    <property type="entry name" value="RmlC_Cupin_sf"/>
</dbReference>
<dbReference type="GO" id="GO:0050385">
    <property type="term" value="F:ureidoglycolate lyase activity"/>
    <property type="evidence" value="ECO:0007669"/>
    <property type="project" value="UniProtKB-EC"/>
</dbReference>
<comment type="catalytic activity">
    <reaction evidence="4">
        <text>(S)-ureidoglycolate = urea + glyoxylate</text>
        <dbReference type="Rhea" id="RHEA:11304"/>
        <dbReference type="ChEBI" id="CHEBI:16199"/>
        <dbReference type="ChEBI" id="CHEBI:36655"/>
        <dbReference type="ChEBI" id="CHEBI:57296"/>
        <dbReference type="EC" id="4.3.2.3"/>
    </reaction>
</comment>
<dbReference type="PANTHER" id="PTHR21221">
    <property type="entry name" value="UREIDOGLYCOLATE HYDROLASE"/>
    <property type="match status" value="1"/>
</dbReference>
<dbReference type="EMBL" id="LXPE01000010">
    <property type="protein sequence ID" value="OBA27186.1"/>
    <property type="molecule type" value="Genomic_DNA"/>
</dbReference>
<proteinExistence type="predicted"/>
<accession>A0A1B7TEL1</accession>
<evidence type="ECO:0000256" key="3">
    <source>
        <dbReference type="ARBA" id="ARBA00023239"/>
    </source>
</evidence>
<dbReference type="GO" id="GO:0004848">
    <property type="term" value="F:ureidoglycolate hydrolase activity"/>
    <property type="evidence" value="ECO:0007669"/>
    <property type="project" value="InterPro"/>
</dbReference>
<dbReference type="InterPro" id="IPR007247">
    <property type="entry name" value="Ureidogly_lyase"/>
</dbReference>
<name>A0A1B7TEL1_9ASCO</name>
<protein>
    <recommendedName>
        <fullName evidence="7">Ureidoglycolate hydrolase</fullName>
    </recommendedName>
</protein>
<dbReference type="Pfam" id="PF04115">
    <property type="entry name" value="Ureidogly_lyase"/>
    <property type="match status" value="1"/>
</dbReference>
<comment type="subunit">
    <text evidence="1">Homodimer.</text>
</comment>
<dbReference type="AlphaFoldDB" id="A0A1B7TEL1"/>
<gene>
    <name evidence="5" type="ORF">HANVADRAFT_23711</name>
</gene>
<dbReference type="GO" id="GO:0000256">
    <property type="term" value="P:allantoin catabolic process"/>
    <property type="evidence" value="ECO:0007669"/>
    <property type="project" value="InterPro"/>
</dbReference>
<sequence>MFTNQKLPIKAQRVTPENFKKYGYVIKTNNIPKQAKNNVEANQGTAIKQEHLGVIANTFSSDLTSTLNIHIFNCKARELIINDTRFHCKVMEKHPYSSQVFIPKTFQYVEECYLVIVSLENDNKEDEENVVEAFIFDSESSVIYNNNVWHSPMCNIQPSKEIVSFIVSINEVENGGLLNCVEVESDFYVDL</sequence>